<protein>
    <recommendedName>
        <fullName evidence="4">methylmalonyl-CoA mutase</fullName>
        <ecNumber evidence="4">5.4.99.2</ecNumber>
    </recommendedName>
</protein>
<dbReference type="GO" id="GO:0019678">
    <property type="term" value="P:propionate metabolic process, methylmalonyl pathway"/>
    <property type="evidence" value="ECO:0007669"/>
    <property type="project" value="TreeGrafter"/>
</dbReference>
<comment type="similarity">
    <text evidence="2">Belongs to the methylmalonyl-CoA mutase family.</text>
</comment>
<dbReference type="GO" id="GO:0004494">
    <property type="term" value="F:methylmalonyl-CoA mutase activity"/>
    <property type="evidence" value="ECO:0007669"/>
    <property type="project" value="UniProtKB-EC"/>
</dbReference>
<evidence type="ECO:0000256" key="2">
    <source>
        <dbReference type="ARBA" id="ARBA00008465"/>
    </source>
</evidence>
<sequence length="654" mass="67430">MSETLDALYEKWSASAAQVLAKSKRVDVDQLSGSPDELLAVRTRDDLVINPLYTRRHETAEPGLPGSFPFVRGADAVRDVVQGWRVTERHGDDASAAADVNEAILDAFNSGASGLWLRVGGGVTPATLADVFAGVYLDLVPVTLDAGADGIAAAAAFLDVKAASANAPQAVTPTVATIASLGFSPLTAAYSGRADVDETEATAFAAKTVSALDGIRTFRVDGTDFATAGATDAQELGYLVAAALTHVRDLIAAGLTASEALRQITFAVSVGDDQFGVIAKLRALRKAWSRVAQVLGAPDDGAAVIHAVTDLSMLTQRDPWVNMLRTTVAAFGAGVGGADQVTVLGYDAAIPAAQRTSKATFSRRIARNTQLLLLEESNVGRVLDPAGGSWFVESLTDDLAAAAWTVLQTVERAGGYRKALVDNLIAEQIDAARAARDTDVAHRRTSVTGVNEFPNLGERLLDAAASSTDLELATPRLSRVAQAFEALRDRSDAMLAATGTRPSIALAPLGSVAEHNGRTTFVANLLAAGGIATINPGPVTADSVTAETPIVVICGTKARYADDGPALLAALRAAGAQRVLLAGPLSEWPAAERGESDTAAGSASERGESDTAAGSASERGESDTAGDKPDGSLRVGIDAVGTLTDLLDQLAGAN</sequence>
<evidence type="ECO:0000256" key="1">
    <source>
        <dbReference type="ARBA" id="ARBA00001922"/>
    </source>
</evidence>
<dbReference type="GO" id="GO:0005737">
    <property type="term" value="C:cytoplasm"/>
    <property type="evidence" value="ECO:0007669"/>
    <property type="project" value="TreeGrafter"/>
</dbReference>
<name>A0A848KW26_9ACTN</name>
<gene>
    <name evidence="10" type="ORF">HH308_04035</name>
</gene>
<dbReference type="GO" id="GO:0031419">
    <property type="term" value="F:cobalamin binding"/>
    <property type="evidence" value="ECO:0007669"/>
    <property type="project" value="UniProtKB-KW"/>
</dbReference>
<dbReference type="EMBL" id="JABBNB010000003">
    <property type="protein sequence ID" value="NMO00381.1"/>
    <property type="molecule type" value="Genomic_DNA"/>
</dbReference>
<evidence type="ECO:0000256" key="8">
    <source>
        <dbReference type="SAM" id="MobiDB-lite"/>
    </source>
</evidence>
<evidence type="ECO:0000256" key="4">
    <source>
        <dbReference type="ARBA" id="ARBA00012398"/>
    </source>
</evidence>
<dbReference type="Gene3D" id="3.40.50.280">
    <property type="entry name" value="Cobalamin-binding domain"/>
    <property type="match status" value="1"/>
</dbReference>
<dbReference type="PROSITE" id="PS00544">
    <property type="entry name" value="METMALONYL_COA_MUTASE"/>
    <property type="match status" value="1"/>
</dbReference>
<evidence type="ECO:0000256" key="3">
    <source>
        <dbReference type="ARBA" id="ARBA00011870"/>
    </source>
</evidence>
<feature type="domain" description="Methylmalonyl-CoA mutase alpha/beta chain catalytic" evidence="9">
    <location>
        <begin position="128"/>
        <end position="482"/>
    </location>
</feature>
<dbReference type="InterPro" id="IPR006099">
    <property type="entry name" value="MeMalonylCoA_mutase_a/b_cat"/>
</dbReference>
<evidence type="ECO:0000313" key="10">
    <source>
        <dbReference type="EMBL" id="NMO00381.1"/>
    </source>
</evidence>
<keyword evidence="11" id="KW-1185">Reference proteome</keyword>
<dbReference type="Pfam" id="PF01642">
    <property type="entry name" value="MM_CoA_mutase"/>
    <property type="match status" value="1"/>
</dbReference>
<evidence type="ECO:0000259" key="9">
    <source>
        <dbReference type="Pfam" id="PF01642"/>
    </source>
</evidence>
<comment type="caution">
    <text evidence="10">The sequence shown here is derived from an EMBL/GenBank/DDBJ whole genome shotgun (WGS) entry which is preliminary data.</text>
</comment>
<evidence type="ECO:0000256" key="6">
    <source>
        <dbReference type="ARBA" id="ARBA00023235"/>
    </source>
</evidence>
<dbReference type="RefSeq" id="WP_170192883.1">
    <property type="nucleotide sequence ID" value="NZ_JABBNB010000003.1"/>
</dbReference>
<dbReference type="PANTHER" id="PTHR48101:SF4">
    <property type="entry name" value="METHYLMALONYL-COA MUTASE, MITOCHONDRIAL"/>
    <property type="match status" value="1"/>
</dbReference>
<dbReference type="SUPFAM" id="SSF51703">
    <property type="entry name" value="Cobalamin (vitamin B12)-dependent enzymes"/>
    <property type="match status" value="1"/>
</dbReference>
<evidence type="ECO:0000256" key="5">
    <source>
        <dbReference type="ARBA" id="ARBA00022628"/>
    </source>
</evidence>
<evidence type="ECO:0000313" key="11">
    <source>
        <dbReference type="Proteomes" id="UP000550729"/>
    </source>
</evidence>
<dbReference type="Proteomes" id="UP000550729">
    <property type="component" value="Unassembled WGS sequence"/>
</dbReference>
<dbReference type="InterPro" id="IPR058549">
    <property type="entry name" value="MeMalonylCoA_mutase_a/b_site"/>
</dbReference>
<dbReference type="EC" id="5.4.99.2" evidence="4"/>
<feature type="compositionally biased region" description="Basic and acidic residues" evidence="8">
    <location>
        <begin position="618"/>
        <end position="631"/>
    </location>
</feature>
<reference evidence="10 11" key="1">
    <citation type="submission" date="2020-04" db="EMBL/GenBank/DDBJ databases">
        <title>Gordonia sp. nov. TBRC 11910.</title>
        <authorList>
            <person name="Suriyachadkun C."/>
        </authorList>
    </citation>
    <scope>NUCLEOTIDE SEQUENCE [LARGE SCALE GENOMIC DNA]</scope>
    <source>
        <strain evidence="10 11">TBRC 11910</strain>
    </source>
</reference>
<dbReference type="Gene3D" id="3.20.20.240">
    <property type="entry name" value="Methylmalonyl-CoA mutase"/>
    <property type="match status" value="1"/>
</dbReference>
<comment type="subunit">
    <text evidence="3">Heterodimer of an alpha and a beta chain.</text>
</comment>
<dbReference type="InterPro" id="IPR016176">
    <property type="entry name" value="Cbl-dep_enz_cat"/>
</dbReference>
<evidence type="ECO:0000256" key="7">
    <source>
        <dbReference type="ARBA" id="ARBA00023285"/>
    </source>
</evidence>
<keyword evidence="7" id="KW-0170">Cobalt</keyword>
<comment type="cofactor">
    <cofactor evidence="1">
        <name>adenosylcob(III)alamin</name>
        <dbReference type="ChEBI" id="CHEBI:18408"/>
    </cofactor>
</comment>
<proteinExistence type="inferred from homology"/>
<organism evidence="10 11">
    <name type="scientific">Gordonia asplenii</name>
    <dbReference type="NCBI Taxonomy" id="2725283"/>
    <lineage>
        <taxon>Bacteria</taxon>
        <taxon>Bacillati</taxon>
        <taxon>Actinomycetota</taxon>
        <taxon>Actinomycetes</taxon>
        <taxon>Mycobacteriales</taxon>
        <taxon>Gordoniaceae</taxon>
        <taxon>Gordonia</taxon>
    </lineage>
</organism>
<keyword evidence="5" id="KW-0846">Cobalamin</keyword>
<accession>A0A848KW26</accession>
<keyword evidence="6" id="KW-0413">Isomerase</keyword>
<feature type="region of interest" description="Disordered" evidence="8">
    <location>
        <begin position="590"/>
        <end position="634"/>
    </location>
</feature>
<dbReference type="AlphaFoldDB" id="A0A848KW26"/>
<dbReference type="PANTHER" id="PTHR48101">
    <property type="entry name" value="METHYLMALONYL-COA MUTASE, MITOCHONDRIAL-RELATED"/>
    <property type="match status" value="1"/>
</dbReference>